<sequence>MTFSDATPRRTFAGRQNGAVLQPHPGHSHTLWFPPKTPPQTSLSWALLDSYSQKTSMSVYSSGEKEEEE</sequence>
<name>A0A8S0PK22_OLEEU</name>
<dbReference type="Gramene" id="OE9A001920T1">
    <property type="protein sequence ID" value="OE9A001920C1"/>
    <property type="gene ID" value="OE9A001920"/>
</dbReference>
<evidence type="ECO:0000313" key="3">
    <source>
        <dbReference type="Proteomes" id="UP000594638"/>
    </source>
</evidence>
<comment type="caution">
    <text evidence="2">The sequence shown here is derived from an EMBL/GenBank/DDBJ whole genome shotgun (WGS) entry which is preliminary data.</text>
</comment>
<dbReference type="Proteomes" id="UP000594638">
    <property type="component" value="Unassembled WGS sequence"/>
</dbReference>
<keyword evidence="3" id="KW-1185">Reference proteome</keyword>
<accession>A0A8S0PK22</accession>
<organism evidence="2 3">
    <name type="scientific">Olea europaea subsp. europaea</name>
    <dbReference type="NCBI Taxonomy" id="158383"/>
    <lineage>
        <taxon>Eukaryota</taxon>
        <taxon>Viridiplantae</taxon>
        <taxon>Streptophyta</taxon>
        <taxon>Embryophyta</taxon>
        <taxon>Tracheophyta</taxon>
        <taxon>Spermatophyta</taxon>
        <taxon>Magnoliopsida</taxon>
        <taxon>eudicotyledons</taxon>
        <taxon>Gunneridae</taxon>
        <taxon>Pentapetalae</taxon>
        <taxon>asterids</taxon>
        <taxon>lamiids</taxon>
        <taxon>Lamiales</taxon>
        <taxon>Oleaceae</taxon>
        <taxon>Oleeae</taxon>
        <taxon>Olea</taxon>
    </lineage>
</organism>
<dbReference type="AlphaFoldDB" id="A0A8S0PK22"/>
<feature type="region of interest" description="Disordered" evidence="1">
    <location>
        <begin position="1"/>
        <end position="35"/>
    </location>
</feature>
<dbReference type="EMBL" id="CACTIH010000112">
    <property type="protein sequence ID" value="CAA2954372.1"/>
    <property type="molecule type" value="Genomic_DNA"/>
</dbReference>
<reference evidence="2 3" key="1">
    <citation type="submission" date="2019-12" db="EMBL/GenBank/DDBJ databases">
        <authorList>
            <person name="Alioto T."/>
            <person name="Alioto T."/>
            <person name="Gomez Garrido J."/>
        </authorList>
    </citation>
    <scope>NUCLEOTIDE SEQUENCE [LARGE SCALE GENOMIC DNA]</scope>
</reference>
<evidence type="ECO:0000313" key="2">
    <source>
        <dbReference type="EMBL" id="CAA2954372.1"/>
    </source>
</evidence>
<gene>
    <name evidence="2" type="ORF">OLEA9_A001920</name>
</gene>
<evidence type="ECO:0000256" key="1">
    <source>
        <dbReference type="SAM" id="MobiDB-lite"/>
    </source>
</evidence>
<protein>
    <submittedName>
        <fullName evidence="2">Uncharacterized protein</fullName>
    </submittedName>
</protein>
<proteinExistence type="predicted"/>